<comment type="caution">
    <text evidence="1">The sequence shown here is derived from an EMBL/GenBank/DDBJ whole genome shotgun (WGS) entry which is preliminary data.</text>
</comment>
<dbReference type="Proteomes" id="UP001299220">
    <property type="component" value="Unassembled WGS sequence"/>
</dbReference>
<sequence length="218" mass="24275">MLGVVINGFHTFEDFGLGWLQGGFELSEPEIQTHYVEVEGMDGSLDLTEDLSGRPIYKDRTLKLTFDSPAGTYEAYTALCSRIDSRLHGRRCEITLDTDPDWFYLGRGKWSHTKDADGVETHVFTATVEPFKYYRDMTALTVNVDGTADVVLENSMAPATPFFTTSDKDMRVQQGSAEYSVLPGTDMEIYGITLLEGSNVLTFTGTGTVTIQYREGML</sequence>
<evidence type="ECO:0000313" key="1">
    <source>
        <dbReference type="EMBL" id="MCF2651874.1"/>
    </source>
</evidence>
<keyword evidence="2" id="KW-1185">Reference proteome</keyword>
<gene>
    <name evidence="1" type="ORF">JQM67_04595</name>
</gene>
<reference evidence="1 2" key="1">
    <citation type="submission" date="2020-12" db="EMBL/GenBank/DDBJ databases">
        <title>Whole genome sequences of gut porcine anaerobes.</title>
        <authorList>
            <person name="Kubasova T."/>
            <person name="Jahodarova E."/>
            <person name="Rychlik I."/>
        </authorList>
    </citation>
    <scope>NUCLEOTIDE SEQUENCE [LARGE SCALE GENOMIC DNA]</scope>
    <source>
        <strain evidence="1 2">An867</strain>
    </source>
</reference>
<name>A0ABS9CPI5_9FIRM</name>
<organism evidence="1 2">
    <name type="scientific">Anaeromassilibacillus senegalensis</name>
    <dbReference type="NCBI Taxonomy" id="1673717"/>
    <lineage>
        <taxon>Bacteria</taxon>
        <taxon>Bacillati</taxon>
        <taxon>Bacillota</taxon>
        <taxon>Clostridia</taxon>
        <taxon>Eubacteriales</taxon>
        <taxon>Acutalibacteraceae</taxon>
        <taxon>Anaeromassilibacillus</taxon>
    </lineage>
</organism>
<dbReference type="Gene3D" id="2.40.30.200">
    <property type="match status" value="1"/>
</dbReference>
<dbReference type="EMBL" id="JAFBIT010000001">
    <property type="protein sequence ID" value="MCF2651874.1"/>
    <property type="molecule type" value="Genomic_DNA"/>
</dbReference>
<dbReference type="RefSeq" id="WP_235322891.1">
    <property type="nucleotide sequence ID" value="NZ_JAFBIT010000001.1"/>
</dbReference>
<accession>A0ABS9CPI5</accession>
<protein>
    <recommendedName>
        <fullName evidence="3">Phage tail protein</fullName>
    </recommendedName>
</protein>
<proteinExistence type="predicted"/>
<evidence type="ECO:0008006" key="3">
    <source>
        <dbReference type="Google" id="ProtNLM"/>
    </source>
</evidence>
<evidence type="ECO:0000313" key="2">
    <source>
        <dbReference type="Proteomes" id="UP001299220"/>
    </source>
</evidence>